<evidence type="ECO:0000256" key="7">
    <source>
        <dbReference type="ARBA" id="ARBA00022840"/>
    </source>
</evidence>
<comment type="cofactor">
    <cofactor evidence="17">
        <name>Mg(2+)</name>
        <dbReference type="ChEBI" id="CHEBI:18420"/>
    </cofactor>
</comment>
<keyword evidence="5 18" id="KW-0479">Metal-binding</keyword>
<feature type="domain" description="YjeF N-terminal" evidence="21">
    <location>
        <begin position="22"/>
        <end position="224"/>
    </location>
</feature>
<dbReference type="HAMAP" id="MF_01965">
    <property type="entry name" value="NADHX_dehydratase"/>
    <property type="match status" value="1"/>
</dbReference>
<comment type="catalytic activity">
    <reaction evidence="16 17 19">
        <text>(6S)-NADPHX + ADP = AMP + phosphate + NADPH + H(+)</text>
        <dbReference type="Rhea" id="RHEA:32235"/>
        <dbReference type="ChEBI" id="CHEBI:15378"/>
        <dbReference type="ChEBI" id="CHEBI:43474"/>
        <dbReference type="ChEBI" id="CHEBI:57783"/>
        <dbReference type="ChEBI" id="CHEBI:64076"/>
        <dbReference type="ChEBI" id="CHEBI:456215"/>
        <dbReference type="ChEBI" id="CHEBI:456216"/>
        <dbReference type="EC" id="4.2.1.136"/>
    </reaction>
</comment>
<keyword evidence="7 17" id="KW-0067">ATP-binding</keyword>
<evidence type="ECO:0000256" key="8">
    <source>
        <dbReference type="ARBA" id="ARBA00022857"/>
    </source>
</evidence>
<dbReference type="FunFam" id="3.40.50.10260:FF:000003">
    <property type="entry name" value="Multifunctional fusion protein"/>
    <property type="match status" value="1"/>
</dbReference>
<dbReference type="AlphaFoldDB" id="A0A318FUC4"/>
<dbReference type="GO" id="GO:0046872">
    <property type="term" value="F:metal ion binding"/>
    <property type="evidence" value="ECO:0007669"/>
    <property type="project" value="UniProtKB-UniRule"/>
</dbReference>
<comment type="subunit">
    <text evidence="17">Homotetramer.</text>
</comment>
<dbReference type="PANTHER" id="PTHR12592">
    <property type="entry name" value="ATP-DEPENDENT (S)-NAD(P)H-HYDRATE DEHYDRATASE FAMILY MEMBER"/>
    <property type="match status" value="1"/>
</dbReference>
<comment type="function">
    <text evidence="17">Catalyzes the dehydration of the S-form of NAD(P)HX at the expense of ADP, which is converted to AMP. Together with NAD(P)HX epimerase, which catalyzes the epimerization of the S- and R-forms, the enzyme allows the repair of both epimers of NAD(P)HX, a damaged form of NAD(P)H that is a result of enzymatic or heat-dependent hydration.</text>
</comment>
<feature type="binding site" evidence="17">
    <location>
        <position position="268"/>
    </location>
    <ligand>
        <name>(6S)-NADPHX</name>
        <dbReference type="ChEBI" id="CHEBI:64076"/>
    </ligand>
</feature>
<dbReference type="InterPro" id="IPR000631">
    <property type="entry name" value="CARKD"/>
</dbReference>
<evidence type="ECO:0000313" key="22">
    <source>
        <dbReference type="EMBL" id="PXW44419.1"/>
    </source>
</evidence>
<evidence type="ECO:0000256" key="2">
    <source>
        <dbReference type="ARBA" id="ARBA00000909"/>
    </source>
</evidence>
<dbReference type="PANTHER" id="PTHR12592:SF0">
    <property type="entry name" value="ATP-DEPENDENT (S)-NAD(P)H-HYDRATE DEHYDRATASE"/>
    <property type="match status" value="1"/>
</dbReference>
<feature type="binding site" evidence="18">
    <location>
        <position position="134"/>
    </location>
    <ligand>
        <name>K(+)</name>
        <dbReference type="ChEBI" id="CHEBI:29103"/>
    </ligand>
</feature>
<feature type="binding site" evidence="18">
    <location>
        <begin position="70"/>
        <end position="74"/>
    </location>
    <ligand>
        <name>(6S)-NADPHX</name>
        <dbReference type="ChEBI" id="CHEBI:64076"/>
    </ligand>
</feature>
<accession>A0A318FUC4</accession>
<dbReference type="Gene3D" id="3.40.50.10260">
    <property type="entry name" value="YjeF N-terminal domain"/>
    <property type="match status" value="1"/>
</dbReference>
<dbReference type="InterPro" id="IPR029056">
    <property type="entry name" value="Ribokinase-like"/>
</dbReference>
<dbReference type="PIRSF" id="PIRSF017184">
    <property type="entry name" value="Nnr"/>
    <property type="match status" value="1"/>
</dbReference>
<keyword evidence="13" id="KW-0511">Multifunctional enzyme</keyword>
<evidence type="ECO:0000256" key="10">
    <source>
        <dbReference type="ARBA" id="ARBA00023027"/>
    </source>
</evidence>
<feature type="domain" description="YjeF C-terminal" evidence="20">
    <location>
        <begin position="233"/>
        <end position="500"/>
    </location>
</feature>
<keyword evidence="10 17" id="KW-0520">NAD</keyword>
<evidence type="ECO:0000256" key="19">
    <source>
        <dbReference type="PIRNR" id="PIRNR017184"/>
    </source>
</evidence>
<dbReference type="NCBIfam" id="TIGR00196">
    <property type="entry name" value="yjeF_cterm"/>
    <property type="match status" value="1"/>
</dbReference>
<evidence type="ECO:0000256" key="12">
    <source>
        <dbReference type="ARBA" id="ARBA00023239"/>
    </source>
</evidence>
<dbReference type="PROSITE" id="PS51385">
    <property type="entry name" value="YJEF_N"/>
    <property type="match status" value="1"/>
</dbReference>
<keyword evidence="11 18" id="KW-0413">Isomerase</keyword>
<proteinExistence type="inferred from homology"/>
<evidence type="ECO:0000256" key="14">
    <source>
        <dbReference type="ARBA" id="ARBA00025153"/>
    </source>
</evidence>
<comment type="similarity">
    <text evidence="3 19">In the N-terminal section; belongs to the NnrE/AIBP family.</text>
</comment>
<name>A0A318FUC4_KLEOX</name>
<dbReference type="CDD" id="cd01171">
    <property type="entry name" value="YXKO-related"/>
    <property type="match status" value="1"/>
</dbReference>
<dbReference type="NCBIfam" id="TIGR00197">
    <property type="entry name" value="yjeF_nterm"/>
    <property type="match status" value="1"/>
</dbReference>
<evidence type="ECO:0000256" key="11">
    <source>
        <dbReference type="ARBA" id="ARBA00023235"/>
    </source>
</evidence>
<dbReference type="GO" id="GO:0110051">
    <property type="term" value="P:metabolite repair"/>
    <property type="evidence" value="ECO:0007669"/>
    <property type="project" value="TreeGrafter"/>
</dbReference>
<dbReference type="Proteomes" id="UP000247485">
    <property type="component" value="Unassembled WGS sequence"/>
</dbReference>
<evidence type="ECO:0000256" key="4">
    <source>
        <dbReference type="ARBA" id="ARBA00009524"/>
    </source>
</evidence>
<evidence type="ECO:0000256" key="18">
    <source>
        <dbReference type="HAMAP-Rule" id="MF_01966"/>
    </source>
</evidence>
<evidence type="ECO:0000256" key="16">
    <source>
        <dbReference type="ARBA" id="ARBA00049209"/>
    </source>
</evidence>
<keyword evidence="9 18" id="KW-0630">Potassium</keyword>
<feature type="binding site" evidence="18">
    <location>
        <position position="167"/>
    </location>
    <ligand>
        <name>(6S)-NADPHX</name>
        <dbReference type="ChEBI" id="CHEBI:64076"/>
    </ligand>
</feature>
<evidence type="ECO:0000256" key="9">
    <source>
        <dbReference type="ARBA" id="ARBA00022958"/>
    </source>
</evidence>
<dbReference type="PROSITE" id="PS01050">
    <property type="entry name" value="YJEF_C_2"/>
    <property type="match status" value="1"/>
</dbReference>
<reference evidence="22 23" key="1">
    <citation type="submission" date="2018-05" db="EMBL/GenBank/DDBJ databases">
        <title>Freshwater and sediment microbial communities from various areas in North America, analyzing microbe dynamics in response to fracking.</title>
        <authorList>
            <person name="Lamendella R."/>
        </authorList>
    </citation>
    <scope>NUCLEOTIDE SEQUENCE [LARGE SCALE GENOMIC DNA]</scope>
    <source>
        <strain evidence="22 23">67</strain>
    </source>
</reference>
<comment type="similarity">
    <text evidence="4 19">In the C-terminal section; belongs to the NnrD/CARKD family.</text>
</comment>
<comment type="similarity">
    <text evidence="17">Belongs to the NnrD/CARKD family.</text>
</comment>
<comment type="catalytic activity">
    <reaction evidence="1 18 19">
        <text>(6R)-NADHX = (6S)-NADHX</text>
        <dbReference type="Rhea" id="RHEA:32215"/>
        <dbReference type="ChEBI" id="CHEBI:64074"/>
        <dbReference type="ChEBI" id="CHEBI:64075"/>
        <dbReference type="EC" id="5.1.99.6"/>
    </reaction>
</comment>
<dbReference type="InterPro" id="IPR030677">
    <property type="entry name" value="Nnr"/>
</dbReference>
<evidence type="ECO:0000256" key="3">
    <source>
        <dbReference type="ARBA" id="ARBA00006001"/>
    </source>
</evidence>
<feature type="binding site" evidence="17">
    <location>
        <position position="441"/>
    </location>
    <ligand>
        <name>(6S)-NADPHX</name>
        <dbReference type="ChEBI" id="CHEBI:64076"/>
    </ligand>
</feature>
<gene>
    <name evidence="17" type="primary">nnrD</name>
    <name evidence="18" type="synonym">nnrE</name>
    <name evidence="22" type="ORF">DET57_109102</name>
</gene>
<evidence type="ECO:0000313" key="23">
    <source>
        <dbReference type="Proteomes" id="UP000247485"/>
    </source>
</evidence>
<dbReference type="PROSITE" id="PS51383">
    <property type="entry name" value="YJEF_C_3"/>
    <property type="match status" value="1"/>
</dbReference>
<feature type="binding site" evidence="17">
    <location>
        <position position="374"/>
    </location>
    <ligand>
        <name>(6S)-NADPHX</name>
        <dbReference type="ChEBI" id="CHEBI:64076"/>
    </ligand>
</feature>
<evidence type="ECO:0000259" key="21">
    <source>
        <dbReference type="PROSITE" id="PS51385"/>
    </source>
</evidence>
<dbReference type="GO" id="GO:0005524">
    <property type="term" value="F:ATP binding"/>
    <property type="evidence" value="ECO:0007669"/>
    <property type="project" value="UniProtKB-UniRule"/>
</dbReference>
<evidence type="ECO:0000256" key="6">
    <source>
        <dbReference type="ARBA" id="ARBA00022741"/>
    </source>
</evidence>
<dbReference type="Pfam" id="PF01256">
    <property type="entry name" value="Carb_kinase"/>
    <property type="match status" value="1"/>
</dbReference>
<dbReference type="SUPFAM" id="SSF64153">
    <property type="entry name" value="YjeF N-terminal domain-like"/>
    <property type="match status" value="1"/>
</dbReference>
<evidence type="ECO:0000256" key="17">
    <source>
        <dbReference type="HAMAP-Rule" id="MF_01965"/>
    </source>
</evidence>
<dbReference type="GO" id="GO:0046496">
    <property type="term" value="P:nicotinamide nucleotide metabolic process"/>
    <property type="evidence" value="ECO:0007669"/>
    <property type="project" value="UniProtKB-UniRule"/>
</dbReference>
<keyword evidence="8 17" id="KW-0521">NADP</keyword>
<evidence type="ECO:0000256" key="13">
    <source>
        <dbReference type="ARBA" id="ARBA00023268"/>
    </source>
</evidence>
<dbReference type="NCBIfam" id="NF007856">
    <property type="entry name" value="PRK10565.1"/>
    <property type="match status" value="1"/>
</dbReference>
<keyword evidence="6 17" id="KW-0547">Nucleotide-binding</keyword>
<sequence>MDHLMTKNADSIPHIIWPADALRRAEKEAADSLGLTLFELMRRAGEVAFHLARAQYPDSQHWLILCGHGNNGGDGYVVARLAQAQGIQVTLLALESEKPLPEEASAAREEWLSAGGMIHAANIPWPEGITLIIDALLGTGLHSAPRQDIAEIIDHMNAHPAPVMALDIPSGLNAQTGATPGTVINAAHTITFIALKPGLLTGKARDVVGHLHHHALGLEGWLADQAIVLRRFDASQLADWLPPRRPTSHKGDHGKLVIIGGEPGTAGAIRMTGEAALRAGAGLVRVLTHQDNIVPILTARPELMVHELTAQSLEESLQWADVVAIGPGLGQSEWGKKALRQTENFRKPMVWDADALNLLAINPDKRHNRVLTPHPGEAARLLNTSVAEIESDRLHSAQRLVKRYGGVVVLKGAGTIVANESGELGIIDAGNAGMASGGMGDVLTGIVAALLGQRLTPYDAACAGCVAHGEAADRLAARNGTRGMLATDLFSTLRRVVNPDVINVDHD</sequence>
<dbReference type="EC" id="5.1.99.6" evidence="19"/>
<comment type="catalytic activity">
    <reaction evidence="15 17 19">
        <text>(6S)-NADHX + ADP = AMP + phosphate + NADH + H(+)</text>
        <dbReference type="Rhea" id="RHEA:32223"/>
        <dbReference type="ChEBI" id="CHEBI:15378"/>
        <dbReference type="ChEBI" id="CHEBI:43474"/>
        <dbReference type="ChEBI" id="CHEBI:57945"/>
        <dbReference type="ChEBI" id="CHEBI:64074"/>
        <dbReference type="ChEBI" id="CHEBI:456215"/>
        <dbReference type="ChEBI" id="CHEBI:456216"/>
        <dbReference type="EC" id="4.2.1.136"/>
    </reaction>
</comment>
<dbReference type="Gene3D" id="3.40.1190.20">
    <property type="match status" value="1"/>
</dbReference>
<comment type="function">
    <text evidence="14 19">Bifunctional enzyme that catalyzes the epimerization of the S- and R-forms of NAD(P)HX and the dehydration of the S-form of NAD(P)HX at the expense of ADP, which is converted to AMP. This allows the repair of both epimers of NAD(P)HX, a damaged form of NAD(P)H that is a result of enzymatic or heat-dependent hydration.</text>
</comment>
<dbReference type="FunFam" id="3.40.1190.20:FF:000017">
    <property type="entry name" value="Multifunctional fusion protein"/>
    <property type="match status" value="1"/>
</dbReference>
<dbReference type="EMBL" id="QJJG01000009">
    <property type="protein sequence ID" value="PXW44419.1"/>
    <property type="molecule type" value="Genomic_DNA"/>
</dbReference>
<evidence type="ECO:0000256" key="15">
    <source>
        <dbReference type="ARBA" id="ARBA00048238"/>
    </source>
</evidence>
<feature type="binding site" evidence="17">
    <location>
        <position position="440"/>
    </location>
    <ligand>
        <name>AMP</name>
        <dbReference type="ChEBI" id="CHEBI:456215"/>
    </ligand>
</feature>
<feature type="binding site" evidence="17">
    <location>
        <position position="328"/>
    </location>
    <ligand>
        <name>(6S)-NADPHX</name>
        <dbReference type="ChEBI" id="CHEBI:64076"/>
    </ligand>
</feature>
<dbReference type="Pfam" id="PF03853">
    <property type="entry name" value="YjeF_N"/>
    <property type="match status" value="1"/>
</dbReference>
<comment type="cofactor">
    <cofactor evidence="18 19">
        <name>K(+)</name>
        <dbReference type="ChEBI" id="CHEBI:29103"/>
    </cofactor>
    <text evidence="18 19">Binds 1 potassium ion per subunit.</text>
</comment>
<organism evidence="22 23">
    <name type="scientific">Klebsiella oxytoca</name>
    <dbReference type="NCBI Taxonomy" id="571"/>
    <lineage>
        <taxon>Bacteria</taxon>
        <taxon>Pseudomonadati</taxon>
        <taxon>Pseudomonadota</taxon>
        <taxon>Gammaproteobacteria</taxon>
        <taxon>Enterobacterales</taxon>
        <taxon>Enterobacteriaceae</taxon>
        <taxon>Klebsiella/Raoultella group</taxon>
        <taxon>Klebsiella</taxon>
    </lineage>
</organism>
<comment type="caution">
    <text evidence="22">The sequence shown here is derived from an EMBL/GenBank/DDBJ whole genome shotgun (WGS) entry which is preliminary data.</text>
</comment>
<evidence type="ECO:0000259" key="20">
    <source>
        <dbReference type="PROSITE" id="PS51383"/>
    </source>
</evidence>
<dbReference type="InterPro" id="IPR004443">
    <property type="entry name" value="YjeF_N_dom"/>
</dbReference>
<dbReference type="GO" id="GO:0052855">
    <property type="term" value="F:ADP-dependent NAD(P)H-hydrate dehydratase activity"/>
    <property type="evidence" value="ECO:0007669"/>
    <property type="project" value="UniProtKB-UniRule"/>
</dbReference>
<feature type="binding site" evidence="18">
    <location>
        <position position="71"/>
    </location>
    <ligand>
        <name>K(+)</name>
        <dbReference type="ChEBI" id="CHEBI:29103"/>
    </ligand>
</feature>
<comment type="function">
    <text evidence="18">Catalyzes the epimerization of the S- and R-forms of NAD(P)HX, a damaged form of NAD(P)H that is a result of enzymatic or heat-dependent hydration. This is a prerequisite for the S-specific NAD(P)H-hydrate dehydratase to allow the repair of both epimers of NAD(P)HX.</text>
</comment>
<feature type="binding site" evidence="18">
    <location>
        <position position="170"/>
    </location>
    <ligand>
        <name>K(+)</name>
        <dbReference type="ChEBI" id="CHEBI:29103"/>
    </ligand>
</feature>
<comment type="catalytic activity">
    <reaction evidence="2 18 19">
        <text>(6R)-NADPHX = (6S)-NADPHX</text>
        <dbReference type="Rhea" id="RHEA:32227"/>
        <dbReference type="ChEBI" id="CHEBI:64076"/>
        <dbReference type="ChEBI" id="CHEBI:64077"/>
        <dbReference type="EC" id="5.1.99.6"/>
    </reaction>
</comment>
<dbReference type="EC" id="4.2.1.136" evidence="19"/>
<dbReference type="InterPro" id="IPR017953">
    <property type="entry name" value="Carbohydrate_kinase_pred_CS"/>
</dbReference>
<dbReference type="InterPro" id="IPR036652">
    <property type="entry name" value="YjeF_N_dom_sf"/>
</dbReference>
<dbReference type="SUPFAM" id="SSF53613">
    <property type="entry name" value="Ribokinase-like"/>
    <property type="match status" value="1"/>
</dbReference>
<protein>
    <recommendedName>
        <fullName evidence="19">Bifunctional NAD(P)H-hydrate repair enzyme</fullName>
    </recommendedName>
    <alternativeName>
        <fullName evidence="19">Nicotinamide nucleotide repair protein</fullName>
    </alternativeName>
    <domain>
        <recommendedName>
            <fullName evidence="19">ADP-dependent (S)-NAD(P)H-hydrate dehydratase</fullName>
            <ecNumber evidence="19">4.2.1.136</ecNumber>
        </recommendedName>
        <alternativeName>
            <fullName evidence="19">ADP-dependent NAD(P)HX dehydratase</fullName>
        </alternativeName>
    </domain>
    <domain>
        <recommendedName>
            <fullName evidence="19">NAD(P)H-hydrate epimerase</fullName>
            <ecNumber evidence="19">5.1.99.6</ecNumber>
        </recommendedName>
    </domain>
</protein>
<feature type="binding site" evidence="17">
    <location>
        <begin position="411"/>
        <end position="415"/>
    </location>
    <ligand>
        <name>AMP</name>
        <dbReference type="ChEBI" id="CHEBI:456215"/>
    </ligand>
</feature>
<evidence type="ECO:0000256" key="5">
    <source>
        <dbReference type="ARBA" id="ARBA00022723"/>
    </source>
</evidence>
<dbReference type="HAMAP" id="MF_01966">
    <property type="entry name" value="NADHX_epimerase"/>
    <property type="match status" value="1"/>
</dbReference>
<evidence type="ECO:0000256" key="1">
    <source>
        <dbReference type="ARBA" id="ARBA00000013"/>
    </source>
</evidence>
<keyword evidence="12 17" id="KW-0456">Lyase</keyword>
<comment type="similarity">
    <text evidence="18">Belongs to the NnrE/AIBP family.</text>
</comment>
<dbReference type="GO" id="GO:0052856">
    <property type="term" value="F:NAD(P)HX epimerase activity"/>
    <property type="evidence" value="ECO:0007669"/>
    <property type="project" value="UniProtKB-UniRule"/>
</dbReference>
<comment type="caution">
    <text evidence="18">Lacks conserved residue(s) required for the propagation of feature annotation.</text>
</comment>